<dbReference type="InterPro" id="IPR017946">
    <property type="entry name" value="PLC-like_Pdiesterase_TIM-brl"/>
</dbReference>
<dbReference type="InterPro" id="IPR051057">
    <property type="entry name" value="PI-PLC_domain"/>
</dbReference>
<organism evidence="2 3">
    <name type="scientific">Trichocladium antarcticum</name>
    <dbReference type="NCBI Taxonomy" id="1450529"/>
    <lineage>
        <taxon>Eukaryota</taxon>
        <taxon>Fungi</taxon>
        <taxon>Dikarya</taxon>
        <taxon>Ascomycota</taxon>
        <taxon>Pezizomycotina</taxon>
        <taxon>Sordariomycetes</taxon>
        <taxon>Sordariomycetidae</taxon>
        <taxon>Sordariales</taxon>
        <taxon>Chaetomiaceae</taxon>
        <taxon>Trichocladium</taxon>
    </lineage>
</organism>
<dbReference type="GO" id="GO:0008081">
    <property type="term" value="F:phosphoric diester hydrolase activity"/>
    <property type="evidence" value="ECO:0007669"/>
    <property type="project" value="InterPro"/>
</dbReference>
<protein>
    <submittedName>
        <fullName evidence="2">PLC-like phosphodiesterase</fullName>
    </submittedName>
</protein>
<keyword evidence="1" id="KW-0732">Signal</keyword>
<dbReference type="PROSITE" id="PS50007">
    <property type="entry name" value="PIPLC_X_DOMAIN"/>
    <property type="match status" value="1"/>
</dbReference>
<keyword evidence="3" id="KW-1185">Reference proteome</keyword>
<dbReference type="PANTHER" id="PTHR13593">
    <property type="match status" value="1"/>
</dbReference>
<dbReference type="AlphaFoldDB" id="A0AAN6UEM6"/>
<dbReference type="GO" id="GO:0006629">
    <property type="term" value="P:lipid metabolic process"/>
    <property type="evidence" value="ECO:0007669"/>
    <property type="project" value="InterPro"/>
</dbReference>
<dbReference type="Proteomes" id="UP001304895">
    <property type="component" value="Unassembled WGS sequence"/>
</dbReference>
<dbReference type="SUPFAM" id="SSF51695">
    <property type="entry name" value="PLC-like phosphodiesterases"/>
    <property type="match status" value="1"/>
</dbReference>
<dbReference type="EMBL" id="MU853423">
    <property type="protein sequence ID" value="KAK4131592.1"/>
    <property type="molecule type" value="Genomic_DNA"/>
</dbReference>
<feature type="chain" id="PRO_5043050515" evidence="1">
    <location>
        <begin position="21"/>
        <end position="569"/>
    </location>
</feature>
<dbReference type="Gene3D" id="3.20.20.190">
    <property type="entry name" value="Phosphatidylinositol (PI) phosphodiesterase"/>
    <property type="match status" value="1"/>
</dbReference>
<evidence type="ECO:0000313" key="3">
    <source>
        <dbReference type="Proteomes" id="UP001304895"/>
    </source>
</evidence>
<evidence type="ECO:0000256" key="1">
    <source>
        <dbReference type="SAM" id="SignalP"/>
    </source>
</evidence>
<dbReference type="PANTHER" id="PTHR13593:SF143">
    <property type="entry name" value="PHOSPHATIDYLINOSITOL-SPECIFIC PHOSPHOLIPASE C X DOMAIN-CONTAINING PROTEIN"/>
    <property type="match status" value="1"/>
</dbReference>
<reference evidence="2" key="2">
    <citation type="submission" date="2023-05" db="EMBL/GenBank/DDBJ databases">
        <authorList>
            <consortium name="Lawrence Berkeley National Laboratory"/>
            <person name="Steindorff A."/>
            <person name="Hensen N."/>
            <person name="Bonometti L."/>
            <person name="Westerberg I."/>
            <person name="Brannstrom I.O."/>
            <person name="Guillou S."/>
            <person name="Cros-Aarteil S."/>
            <person name="Calhoun S."/>
            <person name="Haridas S."/>
            <person name="Kuo A."/>
            <person name="Mondo S."/>
            <person name="Pangilinan J."/>
            <person name="Riley R."/>
            <person name="Labutti K."/>
            <person name="Andreopoulos B."/>
            <person name="Lipzen A."/>
            <person name="Chen C."/>
            <person name="Yanf M."/>
            <person name="Daum C."/>
            <person name="Ng V."/>
            <person name="Clum A."/>
            <person name="Ohm R."/>
            <person name="Martin F."/>
            <person name="Silar P."/>
            <person name="Natvig D."/>
            <person name="Lalanne C."/>
            <person name="Gautier V."/>
            <person name="Ament-Velasquez S.L."/>
            <person name="Kruys A."/>
            <person name="Hutchinson M.I."/>
            <person name="Powell A.J."/>
            <person name="Barry K."/>
            <person name="Miller A.N."/>
            <person name="Grigoriev I.V."/>
            <person name="Debuchy R."/>
            <person name="Gladieux P."/>
            <person name="Thoren M.H."/>
            <person name="Johannesson H."/>
        </authorList>
    </citation>
    <scope>NUCLEOTIDE SEQUENCE</scope>
    <source>
        <strain evidence="2">CBS 123565</strain>
    </source>
</reference>
<accession>A0AAN6UEM6</accession>
<name>A0AAN6UEM6_9PEZI</name>
<evidence type="ECO:0000313" key="2">
    <source>
        <dbReference type="EMBL" id="KAK4131592.1"/>
    </source>
</evidence>
<gene>
    <name evidence="2" type="ORF">BT67DRAFT_436261</name>
</gene>
<feature type="signal peptide" evidence="1">
    <location>
        <begin position="1"/>
        <end position="20"/>
    </location>
</feature>
<proteinExistence type="predicted"/>
<comment type="caution">
    <text evidence="2">The sequence shown here is derived from an EMBL/GenBank/DDBJ whole genome shotgun (WGS) entry which is preliminary data.</text>
</comment>
<sequence length="569" mass="61721">MRALHTLALLASSAWLLVSGQTDDVCRIQDRTYSPEAMPAGSHQPYDKLSPAVGGLSTKFYITVVNLTPHRLRLANTHSYQMDAFDFGDVPPGRARQNAVKYRGGLSRDDAGEAYYLVDGADQRFAVRVKSYSGPRPRRVVLDLSGMGLGQREYVFPGGDTAVSLVVAGSRRLGFRASLRHGPGNWMRGLYDVIGDRPVRHLVMPGAHDAGMSKITNKITSIGSRSNTQNQGVSIYDQLRAGARWLDLRVGSMAGLAVGNTGESLDEVIGEINRFTSESPGEIIFLPIRYLVGRYAFPDGGPILWGAAMVGEFFARLRGINNRCLDLDTSTGFQNHRASYLMDQNAGKGCVIPLLSGRLGAGVPRESPGDGIYDIGRMGIDDRWSDQMRADVMAPDQIGTWRSAVRGGAADHGNLVVAQWLVTPDAVAATAYSLQSFAIQPTNPSLYWAGVNGMDPEHWPNVVLVDYLGVQQRDQWAWDSLSAEMYTLAVGMNLYMASENCDVNRRRGPLRSAPKVSRGVPWNGIIFANGTTVDRPPPGIHPGRAAILRSGTVLGNGTVLAASVPNPWL</sequence>
<reference evidence="2" key="1">
    <citation type="journal article" date="2023" name="Mol. Phylogenet. Evol.">
        <title>Genome-scale phylogeny and comparative genomics of the fungal order Sordariales.</title>
        <authorList>
            <person name="Hensen N."/>
            <person name="Bonometti L."/>
            <person name="Westerberg I."/>
            <person name="Brannstrom I.O."/>
            <person name="Guillou S."/>
            <person name="Cros-Aarteil S."/>
            <person name="Calhoun S."/>
            <person name="Haridas S."/>
            <person name="Kuo A."/>
            <person name="Mondo S."/>
            <person name="Pangilinan J."/>
            <person name="Riley R."/>
            <person name="LaButti K."/>
            <person name="Andreopoulos B."/>
            <person name="Lipzen A."/>
            <person name="Chen C."/>
            <person name="Yan M."/>
            <person name="Daum C."/>
            <person name="Ng V."/>
            <person name="Clum A."/>
            <person name="Steindorff A."/>
            <person name="Ohm R.A."/>
            <person name="Martin F."/>
            <person name="Silar P."/>
            <person name="Natvig D.O."/>
            <person name="Lalanne C."/>
            <person name="Gautier V."/>
            <person name="Ament-Velasquez S.L."/>
            <person name="Kruys A."/>
            <person name="Hutchinson M.I."/>
            <person name="Powell A.J."/>
            <person name="Barry K."/>
            <person name="Miller A.N."/>
            <person name="Grigoriev I.V."/>
            <person name="Debuchy R."/>
            <person name="Gladieux P."/>
            <person name="Hiltunen Thoren M."/>
            <person name="Johannesson H."/>
        </authorList>
    </citation>
    <scope>NUCLEOTIDE SEQUENCE</scope>
    <source>
        <strain evidence="2">CBS 123565</strain>
    </source>
</reference>